<accession>A0ABQ4T387</accession>
<reference evidence="2" key="2">
    <citation type="submission" date="2021-08" db="EMBL/GenBank/DDBJ databases">
        <authorList>
            <person name="Tani A."/>
            <person name="Ola A."/>
            <person name="Ogura Y."/>
            <person name="Katsura K."/>
            <person name="Hayashi T."/>
        </authorList>
    </citation>
    <scope>NUCLEOTIDE SEQUENCE</scope>
    <source>
        <strain evidence="2">LMG 23639</strain>
    </source>
</reference>
<comment type="caution">
    <text evidence="2">The sequence shown here is derived from an EMBL/GenBank/DDBJ whole genome shotgun (WGS) entry which is preliminary data.</text>
</comment>
<gene>
    <name evidence="2" type="ORF">AOPFMNJM_4212</name>
</gene>
<dbReference type="Proteomes" id="UP001055102">
    <property type="component" value="Unassembled WGS sequence"/>
</dbReference>
<reference evidence="2" key="1">
    <citation type="journal article" date="2021" name="Front. Microbiol.">
        <title>Comprehensive Comparative Genomics and Phenotyping of Methylobacterium Species.</title>
        <authorList>
            <person name="Alessa O."/>
            <person name="Ogura Y."/>
            <person name="Fujitani Y."/>
            <person name="Takami H."/>
            <person name="Hayashi T."/>
            <person name="Sahin N."/>
            <person name="Tani A."/>
        </authorList>
    </citation>
    <scope>NUCLEOTIDE SEQUENCE</scope>
    <source>
        <strain evidence="2">LMG 23639</strain>
    </source>
</reference>
<proteinExistence type="predicted"/>
<dbReference type="EMBL" id="BPQR01000094">
    <property type="protein sequence ID" value="GJE08866.1"/>
    <property type="molecule type" value="Genomic_DNA"/>
</dbReference>
<keyword evidence="1" id="KW-0812">Transmembrane</keyword>
<feature type="transmembrane region" description="Helical" evidence="1">
    <location>
        <begin position="39"/>
        <end position="60"/>
    </location>
</feature>
<keyword evidence="1" id="KW-0472">Membrane</keyword>
<evidence type="ECO:0000313" key="2">
    <source>
        <dbReference type="EMBL" id="GJE08866.1"/>
    </source>
</evidence>
<dbReference type="RefSeq" id="WP_238278932.1">
    <property type="nucleotide sequence ID" value="NZ_BPQR01000094.1"/>
</dbReference>
<name>A0ABQ4T387_9HYPH</name>
<evidence type="ECO:0000256" key="1">
    <source>
        <dbReference type="SAM" id="Phobius"/>
    </source>
</evidence>
<organism evidence="2 3">
    <name type="scientific">Methylobacterium jeotgali</name>
    <dbReference type="NCBI Taxonomy" id="381630"/>
    <lineage>
        <taxon>Bacteria</taxon>
        <taxon>Pseudomonadati</taxon>
        <taxon>Pseudomonadota</taxon>
        <taxon>Alphaproteobacteria</taxon>
        <taxon>Hyphomicrobiales</taxon>
        <taxon>Methylobacteriaceae</taxon>
        <taxon>Methylobacterium</taxon>
    </lineage>
</organism>
<sequence>MAACIEGSLVEIAPAARAVTFRVDEEQPAREPSRRSGRAALLVALSAGWGALFSYAAFYLSDDRPARPPTTAERTNAPREDTALAATELAARSVPPPAAAAQPPVAERPPVVPAVETAPALSAAIATSKAGATAVPASLKADRPDYVGVWGPNEAACGSRSRRRGYLPAAIDADGAKAGRTVCGFRDGHKAGNTWTVSADCRDRGRRWTSQVRLTVEGDRLTWASAKGTSAYVRCRRAG</sequence>
<keyword evidence="3" id="KW-1185">Reference proteome</keyword>
<keyword evidence="1" id="KW-1133">Transmembrane helix</keyword>
<evidence type="ECO:0008006" key="4">
    <source>
        <dbReference type="Google" id="ProtNLM"/>
    </source>
</evidence>
<protein>
    <recommendedName>
        <fullName evidence="4">Peptidase inhibitor family I36 protein</fullName>
    </recommendedName>
</protein>
<evidence type="ECO:0000313" key="3">
    <source>
        <dbReference type="Proteomes" id="UP001055102"/>
    </source>
</evidence>